<proteinExistence type="predicted"/>
<dbReference type="Proteomes" id="UP001583177">
    <property type="component" value="Unassembled WGS sequence"/>
</dbReference>
<name>A0ABR3XQG1_9PEZI</name>
<organism evidence="1 2">
    <name type="scientific">Diaporthe australafricana</name>
    <dbReference type="NCBI Taxonomy" id="127596"/>
    <lineage>
        <taxon>Eukaryota</taxon>
        <taxon>Fungi</taxon>
        <taxon>Dikarya</taxon>
        <taxon>Ascomycota</taxon>
        <taxon>Pezizomycotina</taxon>
        <taxon>Sordariomycetes</taxon>
        <taxon>Sordariomycetidae</taxon>
        <taxon>Diaporthales</taxon>
        <taxon>Diaporthaceae</taxon>
        <taxon>Diaporthe</taxon>
    </lineage>
</organism>
<reference evidence="1 2" key="1">
    <citation type="journal article" date="2024" name="IMA Fungus">
        <title>IMA Genome - F19 : A genome assembly and annotation guide to empower mycologists, including annotated draft genome sequences of Ceratocystis pirilliformis, Diaporthe australafricana, Fusarium ophioides, Paecilomyces lecythidis, and Sporothrix stenoceras.</title>
        <authorList>
            <person name="Aylward J."/>
            <person name="Wilson A.M."/>
            <person name="Visagie C.M."/>
            <person name="Spraker J."/>
            <person name="Barnes I."/>
            <person name="Buitendag C."/>
            <person name="Ceriani C."/>
            <person name="Del Mar Angel L."/>
            <person name="du Plessis D."/>
            <person name="Fuchs T."/>
            <person name="Gasser K."/>
            <person name="Kramer D."/>
            <person name="Li W."/>
            <person name="Munsamy K."/>
            <person name="Piso A."/>
            <person name="Price J.L."/>
            <person name="Sonnekus B."/>
            <person name="Thomas C."/>
            <person name="van der Nest A."/>
            <person name="van Dijk A."/>
            <person name="van Heerden A."/>
            <person name="van Vuuren N."/>
            <person name="Yilmaz N."/>
            <person name="Duong T.A."/>
            <person name="van der Merwe N.A."/>
            <person name="Wingfield M.J."/>
            <person name="Wingfield B.D."/>
        </authorList>
    </citation>
    <scope>NUCLEOTIDE SEQUENCE [LARGE SCALE GENOMIC DNA]</scope>
    <source>
        <strain evidence="1 2">CMW 18300</strain>
    </source>
</reference>
<gene>
    <name evidence="1" type="ORF">Daus18300_002138</name>
</gene>
<keyword evidence="2" id="KW-1185">Reference proteome</keyword>
<comment type="caution">
    <text evidence="1">The sequence shown here is derived from an EMBL/GenBank/DDBJ whole genome shotgun (WGS) entry which is preliminary data.</text>
</comment>
<accession>A0ABR3XQG1</accession>
<protein>
    <submittedName>
        <fullName evidence="1">Uncharacterized protein</fullName>
    </submittedName>
</protein>
<dbReference type="EMBL" id="JAWRVE010000012">
    <property type="protein sequence ID" value="KAL1878221.1"/>
    <property type="molecule type" value="Genomic_DNA"/>
</dbReference>
<evidence type="ECO:0000313" key="2">
    <source>
        <dbReference type="Proteomes" id="UP001583177"/>
    </source>
</evidence>
<evidence type="ECO:0000313" key="1">
    <source>
        <dbReference type="EMBL" id="KAL1878221.1"/>
    </source>
</evidence>
<sequence length="262" mass="29873">MEAVVVKFNGIPRPENTPSGLPNHWAFCVRRIPLDPTDNVLLVVNMHSGLSLQSRPAQILSLRSVSERARVLTPHLLKAFIGGFSRLGVGVPRITPWTWATEDPRLAKAVEDILKQIGVKDELCRVGECSQEEKDILEYAWYTPENIRMLFGPNWQKDIGARYQKTRLEILLDPPRFSKCQFIIDWMINDQALKRSPRPATDAEQQEIVKVRQMQETIRQRVGARMIPTISDTQAIQAGFGLYMTCFAETYMLALDTMDQGY</sequence>